<organism evidence="3 4">
    <name type="scientific">Microbispora corallina</name>
    <dbReference type="NCBI Taxonomy" id="83302"/>
    <lineage>
        <taxon>Bacteria</taxon>
        <taxon>Bacillati</taxon>
        <taxon>Actinomycetota</taxon>
        <taxon>Actinomycetes</taxon>
        <taxon>Streptosporangiales</taxon>
        <taxon>Streptosporangiaceae</taxon>
        <taxon>Microbispora</taxon>
    </lineage>
</organism>
<evidence type="ECO:0000313" key="3">
    <source>
        <dbReference type="EMBL" id="GIH39495.1"/>
    </source>
</evidence>
<name>A0ABQ4FXK7_9ACTN</name>
<evidence type="ECO:0008006" key="5">
    <source>
        <dbReference type="Google" id="ProtNLM"/>
    </source>
</evidence>
<gene>
    <name evidence="3" type="ORF">Mco01_24950</name>
</gene>
<feature type="compositionally biased region" description="Polar residues" evidence="1">
    <location>
        <begin position="88"/>
        <end position="100"/>
    </location>
</feature>
<feature type="region of interest" description="Disordered" evidence="1">
    <location>
        <begin position="151"/>
        <end position="201"/>
    </location>
</feature>
<dbReference type="Proteomes" id="UP000603904">
    <property type="component" value="Unassembled WGS sequence"/>
</dbReference>
<feature type="compositionally biased region" description="Gly residues" evidence="1">
    <location>
        <begin position="67"/>
        <end position="77"/>
    </location>
</feature>
<feature type="compositionally biased region" description="Low complexity" evidence="1">
    <location>
        <begin position="78"/>
        <end position="87"/>
    </location>
</feature>
<reference evidence="3 4" key="1">
    <citation type="submission" date="2021-01" db="EMBL/GenBank/DDBJ databases">
        <title>Whole genome shotgun sequence of Microbispora corallina NBRC 16416.</title>
        <authorList>
            <person name="Komaki H."/>
            <person name="Tamura T."/>
        </authorList>
    </citation>
    <scope>NUCLEOTIDE SEQUENCE [LARGE SCALE GENOMIC DNA]</scope>
    <source>
        <strain evidence="3 4">NBRC 16416</strain>
    </source>
</reference>
<accession>A0ABQ4FXK7</accession>
<feature type="compositionally biased region" description="Gly residues" evidence="1">
    <location>
        <begin position="158"/>
        <end position="169"/>
    </location>
</feature>
<proteinExistence type="predicted"/>
<feature type="chain" id="PRO_5046969884" description="DUF5666 domain-containing protein" evidence="2">
    <location>
        <begin position="39"/>
        <end position="201"/>
    </location>
</feature>
<evidence type="ECO:0000256" key="2">
    <source>
        <dbReference type="SAM" id="SignalP"/>
    </source>
</evidence>
<keyword evidence="4" id="KW-1185">Reference proteome</keyword>
<comment type="caution">
    <text evidence="3">The sequence shown here is derived from an EMBL/GenBank/DDBJ whole genome shotgun (WGS) entry which is preliminary data.</text>
</comment>
<dbReference type="RefSeq" id="WP_204057030.1">
    <property type="nucleotide sequence ID" value="NZ_BAAAGP010000004.1"/>
</dbReference>
<protein>
    <recommendedName>
        <fullName evidence="5">DUF5666 domain-containing protein</fullName>
    </recommendedName>
</protein>
<evidence type="ECO:0000313" key="4">
    <source>
        <dbReference type="Proteomes" id="UP000603904"/>
    </source>
</evidence>
<evidence type="ECO:0000256" key="1">
    <source>
        <dbReference type="SAM" id="MobiDB-lite"/>
    </source>
</evidence>
<feature type="compositionally biased region" description="Pro residues" evidence="1">
    <location>
        <begin position="174"/>
        <end position="188"/>
    </location>
</feature>
<feature type="region of interest" description="Disordered" evidence="1">
    <location>
        <begin position="38"/>
        <end position="113"/>
    </location>
</feature>
<feature type="signal peptide" evidence="2">
    <location>
        <begin position="1"/>
        <end position="38"/>
    </location>
</feature>
<dbReference type="PROSITE" id="PS51318">
    <property type="entry name" value="TAT"/>
    <property type="match status" value="1"/>
</dbReference>
<dbReference type="InterPro" id="IPR006311">
    <property type="entry name" value="TAT_signal"/>
</dbReference>
<feature type="compositionally biased region" description="Low complexity" evidence="1">
    <location>
        <begin position="38"/>
        <end position="58"/>
    </location>
</feature>
<dbReference type="EMBL" id="BOOC01000009">
    <property type="protein sequence ID" value="GIH39495.1"/>
    <property type="molecule type" value="Genomic_DNA"/>
</dbReference>
<sequence length="201" mass="19228">MSDPDNRPPELPRVRRGTPRRFLLGVAAALLVAGGAGAATAAASAGHGQPVAVAAAQPSPGPSEPGGTPGEGGGQGGYQTFTSQTGTVSAVSDTSITVSGDNGPARTYTVDDNTRVVAGPRGLTGVNTGDSVWVVGTAEGGTPRAVLIVDVTRPALPGHGGGGPGGPGGQPTAPTAPPPGPEGSPVPSGPESSPETVPPTG</sequence>
<keyword evidence="2" id="KW-0732">Signal</keyword>